<dbReference type="RefSeq" id="XP_026613699.1">
    <property type="nucleotide sequence ID" value="XM_026760236.1"/>
</dbReference>
<dbReference type="Pfam" id="PF07690">
    <property type="entry name" value="MFS_1"/>
    <property type="match status" value="1"/>
</dbReference>
<evidence type="ECO:0000259" key="5">
    <source>
        <dbReference type="PROSITE" id="PS50850"/>
    </source>
</evidence>
<dbReference type="OrthoDB" id="6499973at2759"/>
<dbReference type="VEuPathDB" id="FungiDB:CDV56_106617"/>
<proteinExistence type="inferred from homology"/>
<gene>
    <name evidence="6" type="ORF">CDV56_106617</name>
</gene>
<evidence type="ECO:0000256" key="1">
    <source>
        <dbReference type="ARBA" id="ARBA00004141"/>
    </source>
</evidence>
<feature type="transmembrane region" description="Helical" evidence="4">
    <location>
        <begin position="206"/>
        <end position="228"/>
    </location>
</feature>
<feature type="transmembrane region" description="Helical" evidence="4">
    <location>
        <begin position="175"/>
        <end position="194"/>
    </location>
</feature>
<accession>A0A397GRM8</accession>
<dbReference type="InterPro" id="IPR050327">
    <property type="entry name" value="Proton-linked_MCT"/>
</dbReference>
<feature type="transmembrane region" description="Helical" evidence="4">
    <location>
        <begin position="315"/>
        <end position="333"/>
    </location>
</feature>
<comment type="caution">
    <text evidence="6">The sequence shown here is derived from an EMBL/GenBank/DDBJ whole genome shotgun (WGS) entry which is preliminary data.</text>
</comment>
<comment type="similarity">
    <text evidence="2">Belongs to the major facilitator superfamily. Monocarboxylate porter (TC 2.A.1.13) family.</text>
</comment>
<feature type="transmembrane region" description="Helical" evidence="4">
    <location>
        <begin position="339"/>
        <end position="362"/>
    </location>
</feature>
<feature type="transmembrane region" description="Helical" evidence="4">
    <location>
        <begin position="139"/>
        <end position="163"/>
    </location>
</feature>
<dbReference type="InterPro" id="IPR011701">
    <property type="entry name" value="MFS"/>
</dbReference>
<dbReference type="PANTHER" id="PTHR11360">
    <property type="entry name" value="MONOCARBOXYLATE TRANSPORTER"/>
    <property type="match status" value="1"/>
</dbReference>
<dbReference type="GO" id="GO:0022857">
    <property type="term" value="F:transmembrane transporter activity"/>
    <property type="evidence" value="ECO:0007669"/>
    <property type="project" value="InterPro"/>
</dbReference>
<dbReference type="InterPro" id="IPR020846">
    <property type="entry name" value="MFS_dom"/>
</dbReference>
<reference evidence="6" key="1">
    <citation type="submission" date="2018-08" db="EMBL/GenBank/DDBJ databases">
        <title>Draft genome sequence of azole-resistant Aspergillus thermomutatus (Neosartorya pseudofischeri) strain HMR AF 39, isolated from a human nasal aspirate.</title>
        <authorList>
            <person name="Parent-Michaud M."/>
            <person name="Dufresne P.J."/>
            <person name="Fournier E."/>
            <person name="Martineau C."/>
            <person name="Moreira S."/>
            <person name="Perkins V."/>
            <person name="De Repentigny L."/>
            <person name="Dufresne S.F."/>
        </authorList>
    </citation>
    <scope>NUCLEOTIDE SEQUENCE [LARGE SCALE GENOMIC DNA]</scope>
    <source>
        <strain evidence="6">HMR AF 39</strain>
    </source>
</reference>
<evidence type="ECO:0000256" key="4">
    <source>
        <dbReference type="SAM" id="Phobius"/>
    </source>
</evidence>
<feature type="transmembrane region" description="Helical" evidence="4">
    <location>
        <begin position="249"/>
        <end position="272"/>
    </location>
</feature>
<dbReference type="CDD" id="cd17352">
    <property type="entry name" value="MFS_MCT_SLC16"/>
    <property type="match status" value="1"/>
</dbReference>
<name>A0A397GRM8_ASPTH</name>
<comment type="subcellular location">
    <subcellularLocation>
        <location evidence="1">Membrane</location>
        <topology evidence="1">Multi-pass membrane protein</topology>
    </subcellularLocation>
</comment>
<protein>
    <recommendedName>
        <fullName evidence="5">Major facilitator superfamily (MFS) profile domain-containing protein</fullName>
    </recommendedName>
</protein>
<feature type="compositionally biased region" description="Basic and acidic residues" evidence="3">
    <location>
        <begin position="21"/>
        <end position="37"/>
    </location>
</feature>
<dbReference type="AlphaFoldDB" id="A0A397GRM8"/>
<feature type="transmembrane region" description="Helical" evidence="4">
    <location>
        <begin position="114"/>
        <end position="133"/>
    </location>
</feature>
<keyword evidence="4" id="KW-0812">Transmembrane</keyword>
<dbReference type="PROSITE" id="PS50850">
    <property type="entry name" value="MFS"/>
    <property type="match status" value="1"/>
</dbReference>
<feature type="transmembrane region" description="Helical" evidence="4">
    <location>
        <begin position="88"/>
        <end position="107"/>
    </location>
</feature>
<evidence type="ECO:0000256" key="2">
    <source>
        <dbReference type="ARBA" id="ARBA00006727"/>
    </source>
</evidence>
<dbReference type="Gene3D" id="1.20.1250.20">
    <property type="entry name" value="MFS general substrate transporter like domains"/>
    <property type="match status" value="2"/>
</dbReference>
<feature type="transmembrane region" description="Helical" evidence="4">
    <location>
        <begin position="406"/>
        <end position="427"/>
    </location>
</feature>
<dbReference type="SUPFAM" id="SSF103473">
    <property type="entry name" value="MFS general substrate transporter"/>
    <property type="match status" value="1"/>
</dbReference>
<feature type="domain" description="Major facilitator superfamily (MFS) profile" evidence="5">
    <location>
        <begin position="50"/>
        <end position="436"/>
    </location>
</feature>
<dbReference type="GeneID" id="38128591"/>
<keyword evidence="4" id="KW-1133">Transmembrane helix</keyword>
<dbReference type="EMBL" id="NKHU02000121">
    <property type="protein sequence ID" value="RHZ53662.1"/>
    <property type="molecule type" value="Genomic_DNA"/>
</dbReference>
<sequence>MATQHELVDETESSVTMARASGERQFEEGEKHAKACPDDEFPEGGWRAWSVAIGNAGVMFCTLGHVNTWGVYQAYYAVNQLHDHSPSAIAWIGSLQSFSIFAAGLVGGPLFDRYGAKVIIPSAIVYLFSIFMTSLCKEYWQFMLAQGVLGGLANGFTMAPSMAATPQYFKEKRGAAMGVAIAGSSLGGVILPIAVNRFLTRTNLGFGWSVRIIAFLIMGVLLPSCLAIKARLPPRKSHFLLPVAFKEPAYALLVACMFFLFLSMFPLLFLIPSYALSQGMSTSLAFYTQSILNAASFPGRVVPAILSDKLGRQNVLAAAGISSGILALCWQRVQGNAGILVFAAVYGFCSGAIISGTSVSLASVPKDPKNIGTYMGMGMGVGSLAALIGPPISGALVDRYHGFSQMADFCGVICLFGGGLALVVKVVSGNSLLSKS</sequence>
<feature type="transmembrane region" description="Helical" evidence="4">
    <location>
        <begin position="374"/>
        <end position="394"/>
    </location>
</feature>
<evidence type="ECO:0000313" key="6">
    <source>
        <dbReference type="EMBL" id="RHZ53662.1"/>
    </source>
</evidence>
<feature type="region of interest" description="Disordered" evidence="3">
    <location>
        <begin position="1"/>
        <end position="37"/>
    </location>
</feature>
<keyword evidence="4" id="KW-0472">Membrane</keyword>
<dbReference type="GO" id="GO:0016020">
    <property type="term" value="C:membrane"/>
    <property type="evidence" value="ECO:0007669"/>
    <property type="project" value="UniProtKB-SubCell"/>
</dbReference>
<keyword evidence="7" id="KW-1185">Reference proteome</keyword>
<evidence type="ECO:0000256" key="3">
    <source>
        <dbReference type="SAM" id="MobiDB-lite"/>
    </source>
</evidence>
<dbReference type="InterPro" id="IPR036259">
    <property type="entry name" value="MFS_trans_sf"/>
</dbReference>
<organism evidence="6 7">
    <name type="scientific">Aspergillus thermomutatus</name>
    <name type="common">Neosartorya pseudofischeri</name>
    <dbReference type="NCBI Taxonomy" id="41047"/>
    <lineage>
        <taxon>Eukaryota</taxon>
        <taxon>Fungi</taxon>
        <taxon>Dikarya</taxon>
        <taxon>Ascomycota</taxon>
        <taxon>Pezizomycotina</taxon>
        <taxon>Eurotiomycetes</taxon>
        <taxon>Eurotiomycetidae</taxon>
        <taxon>Eurotiales</taxon>
        <taxon>Aspergillaceae</taxon>
        <taxon>Aspergillus</taxon>
        <taxon>Aspergillus subgen. Fumigati</taxon>
    </lineage>
</organism>
<dbReference type="Proteomes" id="UP000215305">
    <property type="component" value="Unassembled WGS sequence"/>
</dbReference>
<evidence type="ECO:0000313" key="7">
    <source>
        <dbReference type="Proteomes" id="UP000215305"/>
    </source>
</evidence>
<dbReference type="PANTHER" id="PTHR11360:SF281">
    <property type="entry name" value="ASPYRIDONES EFFLUX PROTEIN APDF-RELATED"/>
    <property type="match status" value="1"/>
</dbReference>